<dbReference type="InterPro" id="IPR019454">
    <property type="entry name" value="Lipoprot_YkyA-like"/>
</dbReference>
<gene>
    <name evidence="2" type="ORF">ACFO4N_00480</name>
</gene>
<dbReference type="EMBL" id="JBHSFW010000001">
    <property type="protein sequence ID" value="MFC4617197.1"/>
    <property type="molecule type" value="Genomic_DNA"/>
</dbReference>
<feature type="signal peptide" evidence="1">
    <location>
        <begin position="1"/>
        <end position="23"/>
    </location>
</feature>
<keyword evidence="3" id="KW-1185">Reference proteome</keyword>
<dbReference type="Gene3D" id="1.20.120.570">
    <property type="entry name" value="YkyA-like"/>
    <property type="match status" value="1"/>
</dbReference>
<sequence>MFKRKGVLLTFILLFALSLSACGANKPEEKAYNYLEKAAANEEDFNKAQEPLVKEEQKEQDLYEKIMKLNTSKRDQIVEYSDQALKSIDKRKKLIDQEKKSIDDAYHTFKKALSPLKEAGKNKGQSHVNALIQAMEDRFHAYESLYKAYGDSITNDQKLFNLLKEKDISIESLQQQLDKVNGSYKKIDTLKATFNQYTKTFNREKKAFYKAYGLSGGK</sequence>
<dbReference type="InterPro" id="IPR036785">
    <property type="entry name" value="YkyA-like_sf"/>
</dbReference>
<accession>A0ABV9GFU2</accession>
<dbReference type="Pfam" id="PF10368">
    <property type="entry name" value="YkyA"/>
    <property type="match status" value="1"/>
</dbReference>
<evidence type="ECO:0000313" key="2">
    <source>
        <dbReference type="EMBL" id="MFC4617197.1"/>
    </source>
</evidence>
<reference evidence="3" key="1">
    <citation type="journal article" date="2019" name="Int. J. Syst. Evol. Microbiol.">
        <title>The Global Catalogue of Microorganisms (GCM) 10K type strain sequencing project: providing services to taxonomists for standard genome sequencing and annotation.</title>
        <authorList>
            <consortium name="The Broad Institute Genomics Platform"/>
            <consortium name="The Broad Institute Genome Sequencing Center for Infectious Disease"/>
            <person name="Wu L."/>
            <person name="Ma J."/>
        </authorList>
    </citation>
    <scope>NUCLEOTIDE SEQUENCE [LARGE SCALE GENOMIC DNA]</scope>
    <source>
        <strain evidence="3">CGMCC 1.16306</strain>
    </source>
</reference>
<feature type="chain" id="PRO_5045967019" evidence="1">
    <location>
        <begin position="24"/>
        <end position="218"/>
    </location>
</feature>
<evidence type="ECO:0000313" key="3">
    <source>
        <dbReference type="Proteomes" id="UP001596022"/>
    </source>
</evidence>
<organism evidence="2 3">
    <name type="scientific">Camelliibacillus cellulosilyticus</name>
    <dbReference type="NCBI Taxonomy" id="2174486"/>
    <lineage>
        <taxon>Bacteria</taxon>
        <taxon>Bacillati</taxon>
        <taxon>Bacillota</taxon>
        <taxon>Bacilli</taxon>
        <taxon>Bacillales</taxon>
        <taxon>Sporolactobacillaceae</taxon>
        <taxon>Camelliibacillus</taxon>
    </lineage>
</organism>
<name>A0ABV9GFU2_9BACL</name>
<keyword evidence="1" id="KW-0732">Signal</keyword>
<dbReference type="PROSITE" id="PS51257">
    <property type="entry name" value="PROKAR_LIPOPROTEIN"/>
    <property type="match status" value="1"/>
</dbReference>
<evidence type="ECO:0000256" key="1">
    <source>
        <dbReference type="SAM" id="SignalP"/>
    </source>
</evidence>
<protein>
    <submittedName>
        <fullName evidence="2">YkyA family protein</fullName>
    </submittedName>
</protein>
<proteinExistence type="predicted"/>
<dbReference type="SUPFAM" id="SSF140423">
    <property type="entry name" value="MW0975(SA0943)-like"/>
    <property type="match status" value="1"/>
</dbReference>
<dbReference type="Proteomes" id="UP001596022">
    <property type="component" value="Unassembled WGS sequence"/>
</dbReference>
<comment type="caution">
    <text evidence="2">The sequence shown here is derived from an EMBL/GenBank/DDBJ whole genome shotgun (WGS) entry which is preliminary data.</text>
</comment>
<dbReference type="RefSeq" id="WP_376844255.1">
    <property type="nucleotide sequence ID" value="NZ_JBHSFW010000001.1"/>
</dbReference>